<feature type="region of interest" description="Disordered" evidence="1">
    <location>
        <begin position="93"/>
        <end position="123"/>
    </location>
</feature>
<dbReference type="KEGG" id="ure:UREG_01428"/>
<organism evidence="2 3">
    <name type="scientific">Uncinocarpus reesii (strain UAMH 1704)</name>
    <dbReference type="NCBI Taxonomy" id="336963"/>
    <lineage>
        <taxon>Eukaryota</taxon>
        <taxon>Fungi</taxon>
        <taxon>Dikarya</taxon>
        <taxon>Ascomycota</taxon>
        <taxon>Pezizomycotina</taxon>
        <taxon>Eurotiomycetes</taxon>
        <taxon>Eurotiomycetidae</taxon>
        <taxon>Onygenales</taxon>
        <taxon>Onygenaceae</taxon>
        <taxon>Uncinocarpus</taxon>
    </lineage>
</organism>
<dbReference type="Proteomes" id="UP000002058">
    <property type="component" value="Unassembled WGS sequence"/>
</dbReference>
<dbReference type="EMBL" id="CH476615">
    <property type="protein sequence ID" value="EEP76579.1"/>
    <property type="molecule type" value="Genomic_DNA"/>
</dbReference>
<dbReference type="GeneID" id="8440682"/>
<evidence type="ECO:0000256" key="1">
    <source>
        <dbReference type="SAM" id="MobiDB-lite"/>
    </source>
</evidence>
<dbReference type="RefSeq" id="XP_002541912.1">
    <property type="nucleotide sequence ID" value="XM_002541866.1"/>
</dbReference>
<name>C4JI03_UNCRE</name>
<protein>
    <submittedName>
        <fullName evidence="2">Uncharacterized protein</fullName>
    </submittedName>
</protein>
<proteinExistence type="predicted"/>
<dbReference type="VEuPathDB" id="FungiDB:UREG_01428"/>
<dbReference type="InParanoid" id="C4JI03"/>
<feature type="compositionally biased region" description="Polar residues" evidence="1">
    <location>
        <begin position="93"/>
        <end position="112"/>
    </location>
</feature>
<dbReference type="HOGENOM" id="CLU_2016907_0_0_1"/>
<reference evidence="3" key="1">
    <citation type="journal article" date="2009" name="Genome Res.">
        <title>Comparative genomic analyses of the human fungal pathogens Coccidioides and their relatives.</title>
        <authorList>
            <person name="Sharpton T.J."/>
            <person name="Stajich J.E."/>
            <person name="Rounsley S.D."/>
            <person name="Gardner M.J."/>
            <person name="Wortman J.R."/>
            <person name="Jordar V.S."/>
            <person name="Maiti R."/>
            <person name="Kodira C.D."/>
            <person name="Neafsey D.E."/>
            <person name="Zeng Q."/>
            <person name="Hung C.-Y."/>
            <person name="McMahan C."/>
            <person name="Muszewska A."/>
            <person name="Grynberg M."/>
            <person name="Mandel M.A."/>
            <person name="Kellner E.M."/>
            <person name="Barker B.M."/>
            <person name="Galgiani J.N."/>
            <person name="Orbach M.J."/>
            <person name="Kirkland T.N."/>
            <person name="Cole G.T."/>
            <person name="Henn M.R."/>
            <person name="Birren B.W."/>
            <person name="Taylor J.W."/>
        </authorList>
    </citation>
    <scope>NUCLEOTIDE SEQUENCE [LARGE SCALE GENOMIC DNA]</scope>
    <source>
        <strain evidence="3">UAMH 1704</strain>
    </source>
</reference>
<evidence type="ECO:0000313" key="3">
    <source>
        <dbReference type="Proteomes" id="UP000002058"/>
    </source>
</evidence>
<gene>
    <name evidence="2" type="ORF">UREG_01428</name>
</gene>
<evidence type="ECO:0000313" key="2">
    <source>
        <dbReference type="EMBL" id="EEP76579.1"/>
    </source>
</evidence>
<sequence>MVEQRPEDIDALPPALRRKLSPMAQRSSHCFFDMRRASVSHPDTLQRSSFPSHLTSFPTCRSSFSLSRCEGRVGILRDAAPLNLHLLPRVSAHSAQPASSAGIQSRPQVTNRSRTRSMVCVGR</sequence>
<dbReference type="AlphaFoldDB" id="C4JI03"/>
<keyword evidence="3" id="KW-1185">Reference proteome</keyword>
<accession>C4JI03</accession>